<dbReference type="EMBL" id="JACXWD010000152">
    <property type="protein sequence ID" value="MBD3869667.1"/>
    <property type="molecule type" value="Genomic_DNA"/>
</dbReference>
<comment type="subcellular location">
    <subcellularLocation>
        <location evidence="1">Cytoplasm</location>
    </subcellularLocation>
</comment>
<evidence type="ECO:0000256" key="3">
    <source>
        <dbReference type="ARBA" id="ARBA00004845"/>
    </source>
</evidence>
<proteinExistence type="inferred from homology"/>
<evidence type="ECO:0000256" key="8">
    <source>
        <dbReference type="ARBA" id="ARBA00049112"/>
    </source>
</evidence>
<dbReference type="UniPathway" id="UPA00030"/>
<dbReference type="NCBIfam" id="TIGR01362">
    <property type="entry name" value="KDO8P_synth"/>
    <property type="match status" value="1"/>
</dbReference>
<reference evidence="10 11" key="1">
    <citation type="submission" date="2020-08" db="EMBL/GenBank/DDBJ databases">
        <title>Acidobacteriota in marine sediments use diverse sulfur dissimilation pathways.</title>
        <authorList>
            <person name="Wasmund K."/>
        </authorList>
    </citation>
    <scope>NUCLEOTIDE SEQUENCE [LARGE SCALE GENOMIC DNA]</scope>
    <source>
        <strain evidence="10">MAG AM4</strain>
    </source>
</reference>
<dbReference type="AlphaFoldDB" id="A0A8J6XVV8"/>
<dbReference type="EC" id="2.5.1.55" evidence="5"/>
<comment type="similarity">
    <text evidence="4">Belongs to the KdsA family.</text>
</comment>
<dbReference type="InterPro" id="IPR006218">
    <property type="entry name" value="DAHP1/KDSA"/>
</dbReference>
<protein>
    <recommendedName>
        <fullName evidence="5">3-deoxy-8-phosphooctulonate synthase</fullName>
        <ecNumber evidence="5">2.5.1.55</ecNumber>
    </recommendedName>
</protein>
<dbReference type="GO" id="GO:0005737">
    <property type="term" value="C:cytoplasm"/>
    <property type="evidence" value="ECO:0007669"/>
    <property type="project" value="UniProtKB-SubCell"/>
</dbReference>
<evidence type="ECO:0000313" key="11">
    <source>
        <dbReference type="Proteomes" id="UP000648239"/>
    </source>
</evidence>
<comment type="pathway">
    <text evidence="2">Bacterial outer membrane biogenesis; lipopolysaccharide biosynthesis.</text>
</comment>
<name>A0A8J6XVV8_9BACT</name>
<dbReference type="Gene3D" id="3.20.20.70">
    <property type="entry name" value="Aldolase class I"/>
    <property type="match status" value="1"/>
</dbReference>
<evidence type="ECO:0000256" key="4">
    <source>
        <dbReference type="ARBA" id="ARBA00010499"/>
    </source>
</evidence>
<dbReference type="Pfam" id="PF00793">
    <property type="entry name" value="DAHP_synth_1"/>
    <property type="match status" value="1"/>
</dbReference>
<sequence>MAVAAPIFVGDHQVGQGQPLYVIAGPCVLEDPDEMMETAGALASVCDRLGVGYCFKASYRKDNRTSSESYRGPGIDEGLRLLERIGEANGVPVLTDFHHPEEADAVAEVAEILQIPAFLCRQTSLLEAAGRTGKVINVKKGQFLAAADMAHAANKLRHVGCERILFTERGSFFGYRDLTVDFRSIKIMRDLGHPVVFDATHSVQSPGSTGSTTGGNPELIPLLARCGMAAGCDLVFLEVHPEPSRAKSDAGSQLPLEAFEPLVAELVKFRNLYLEAND</sequence>
<dbReference type="Proteomes" id="UP000648239">
    <property type="component" value="Unassembled WGS sequence"/>
</dbReference>
<dbReference type="GO" id="GO:0008676">
    <property type="term" value="F:3-deoxy-8-phosphooctulonate synthase activity"/>
    <property type="evidence" value="ECO:0007669"/>
    <property type="project" value="UniProtKB-EC"/>
</dbReference>
<feature type="domain" description="DAHP synthetase I/KDSA" evidence="9">
    <location>
        <begin position="13"/>
        <end position="265"/>
    </location>
</feature>
<evidence type="ECO:0000256" key="5">
    <source>
        <dbReference type="ARBA" id="ARBA00012693"/>
    </source>
</evidence>
<evidence type="ECO:0000259" key="9">
    <source>
        <dbReference type="Pfam" id="PF00793"/>
    </source>
</evidence>
<comment type="caution">
    <text evidence="10">The sequence shown here is derived from an EMBL/GenBank/DDBJ whole genome shotgun (WGS) entry which is preliminary data.</text>
</comment>
<dbReference type="GO" id="GO:0009103">
    <property type="term" value="P:lipopolysaccharide biosynthetic process"/>
    <property type="evidence" value="ECO:0007669"/>
    <property type="project" value="UniProtKB-UniPathway"/>
</dbReference>
<evidence type="ECO:0000313" key="10">
    <source>
        <dbReference type="EMBL" id="MBD3869667.1"/>
    </source>
</evidence>
<accession>A0A8J6XVV8</accession>
<dbReference type="InterPro" id="IPR006269">
    <property type="entry name" value="KDO8P_synthase"/>
</dbReference>
<evidence type="ECO:0000256" key="2">
    <source>
        <dbReference type="ARBA" id="ARBA00004756"/>
    </source>
</evidence>
<evidence type="ECO:0000256" key="6">
    <source>
        <dbReference type="ARBA" id="ARBA00022490"/>
    </source>
</evidence>
<dbReference type="UniPathway" id="UPA00357">
    <property type="reaction ID" value="UER00474"/>
</dbReference>
<organism evidence="10 11">
    <name type="scientific">Candidatus Polarisedimenticola svalbardensis</name>
    <dbReference type="NCBI Taxonomy" id="2886004"/>
    <lineage>
        <taxon>Bacteria</taxon>
        <taxon>Pseudomonadati</taxon>
        <taxon>Acidobacteriota</taxon>
        <taxon>Candidatus Polarisedimenticolia</taxon>
        <taxon>Candidatus Polarisedimenticolales</taxon>
        <taxon>Candidatus Polarisedimenticolaceae</taxon>
        <taxon>Candidatus Polarisedimenticola</taxon>
    </lineage>
</organism>
<evidence type="ECO:0000256" key="1">
    <source>
        <dbReference type="ARBA" id="ARBA00004496"/>
    </source>
</evidence>
<evidence type="ECO:0000256" key="7">
    <source>
        <dbReference type="ARBA" id="ARBA00022679"/>
    </source>
</evidence>
<dbReference type="PANTHER" id="PTHR21057">
    <property type="entry name" value="PHOSPHO-2-DEHYDRO-3-DEOXYHEPTONATE ALDOLASE"/>
    <property type="match status" value="1"/>
</dbReference>
<keyword evidence="6" id="KW-0963">Cytoplasm</keyword>
<dbReference type="SUPFAM" id="SSF51569">
    <property type="entry name" value="Aldolase"/>
    <property type="match status" value="1"/>
</dbReference>
<gene>
    <name evidence="10" type="primary">kdsA</name>
    <name evidence="10" type="ORF">IFK94_16225</name>
</gene>
<comment type="pathway">
    <text evidence="3">Carbohydrate biosynthesis; 3-deoxy-D-manno-octulosonate biosynthesis; 3-deoxy-D-manno-octulosonate from D-ribulose 5-phosphate: step 2/3.</text>
</comment>
<comment type="catalytic activity">
    <reaction evidence="8">
        <text>D-arabinose 5-phosphate + phosphoenolpyruvate + H2O = 3-deoxy-alpha-D-manno-2-octulosonate-8-phosphate + phosphate</text>
        <dbReference type="Rhea" id="RHEA:14053"/>
        <dbReference type="ChEBI" id="CHEBI:15377"/>
        <dbReference type="ChEBI" id="CHEBI:43474"/>
        <dbReference type="ChEBI" id="CHEBI:57693"/>
        <dbReference type="ChEBI" id="CHEBI:58702"/>
        <dbReference type="ChEBI" id="CHEBI:85985"/>
        <dbReference type="EC" id="2.5.1.55"/>
    </reaction>
</comment>
<keyword evidence="7 10" id="KW-0808">Transferase</keyword>
<dbReference type="NCBIfam" id="NF003543">
    <property type="entry name" value="PRK05198.1"/>
    <property type="match status" value="1"/>
</dbReference>
<dbReference type="InterPro" id="IPR013785">
    <property type="entry name" value="Aldolase_TIM"/>
</dbReference>